<dbReference type="InterPro" id="IPR000914">
    <property type="entry name" value="SBP_5_dom"/>
</dbReference>
<dbReference type="PANTHER" id="PTHR30290">
    <property type="entry name" value="PERIPLASMIC BINDING COMPONENT OF ABC TRANSPORTER"/>
    <property type="match status" value="1"/>
</dbReference>
<dbReference type="Pfam" id="PF00496">
    <property type="entry name" value="SBP_bac_5"/>
    <property type="match status" value="1"/>
</dbReference>
<accession>A0AA86J0U0</accession>
<dbReference type="GO" id="GO:0030288">
    <property type="term" value="C:outer membrane-bounded periplasmic space"/>
    <property type="evidence" value="ECO:0007669"/>
    <property type="project" value="TreeGrafter"/>
</dbReference>
<keyword evidence="4" id="KW-1185">Reference proteome</keyword>
<evidence type="ECO:0000259" key="2">
    <source>
        <dbReference type="Pfam" id="PF00496"/>
    </source>
</evidence>
<dbReference type="InterPro" id="IPR039424">
    <property type="entry name" value="SBP_5"/>
</dbReference>
<feature type="domain" description="Solute-binding protein family 5" evidence="2">
    <location>
        <begin position="74"/>
        <end position="479"/>
    </location>
</feature>
<dbReference type="GO" id="GO:0042884">
    <property type="term" value="P:microcin transport"/>
    <property type="evidence" value="ECO:0007669"/>
    <property type="project" value="TreeGrafter"/>
</dbReference>
<dbReference type="Gene3D" id="3.40.190.10">
    <property type="entry name" value="Periplasmic binding protein-like II"/>
    <property type="match status" value="1"/>
</dbReference>
<dbReference type="AlphaFoldDB" id="A0AA86J0U0"/>
<dbReference type="GO" id="GO:0043190">
    <property type="term" value="C:ATP-binding cassette (ABC) transporter complex"/>
    <property type="evidence" value="ECO:0007669"/>
    <property type="project" value="InterPro"/>
</dbReference>
<dbReference type="SUPFAM" id="SSF53850">
    <property type="entry name" value="Periplasmic binding protein-like II"/>
    <property type="match status" value="1"/>
</dbReference>
<dbReference type="CDD" id="cd08497">
    <property type="entry name" value="MbnE-like"/>
    <property type="match status" value="1"/>
</dbReference>
<dbReference type="GO" id="GO:0015833">
    <property type="term" value="P:peptide transport"/>
    <property type="evidence" value="ECO:0007669"/>
    <property type="project" value="TreeGrafter"/>
</dbReference>
<dbReference type="Gene3D" id="3.10.105.10">
    <property type="entry name" value="Dipeptide-binding Protein, Domain 3"/>
    <property type="match status" value="1"/>
</dbReference>
<name>A0AA86J0U0_9BURK</name>
<keyword evidence="1" id="KW-0732">Signal</keyword>
<evidence type="ECO:0000256" key="1">
    <source>
        <dbReference type="ARBA" id="ARBA00022729"/>
    </source>
</evidence>
<reference evidence="3 4" key="1">
    <citation type="submission" date="2023-10" db="EMBL/GenBank/DDBJ databases">
        <title>Complete Genome Sequence of Limnobacter thiooxidans CS-K2T, Isolated from freshwater lake sediments in Bavaria, Germany.</title>
        <authorList>
            <person name="Naruki M."/>
            <person name="Watanabe A."/>
            <person name="Warashina T."/>
            <person name="Morita T."/>
            <person name="Arakawa K."/>
        </authorList>
    </citation>
    <scope>NUCLEOTIDE SEQUENCE [LARGE SCALE GENOMIC DNA]</scope>
    <source>
        <strain evidence="3 4">CS-K2</strain>
    </source>
</reference>
<organism evidence="3 4">
    <name type="scientific">Limnobacter thiooxidans</name>
    <dbReference type="NCBI Taxonomy" id="131080"/>
    <lineage>
        <taxon>Bacteria</taxon>
        <taxon>Pseudomonadati</taxon>
        <taxon>Pseudomonadota</taxon>
        <taxon>Betaproteobacteria</taxon>
        <taxon>Burkholderiales</taxon>
        <taxon>Burkholderiaceae</taxon>
        <taxon>Limnobacter</taxon>
    </lineage>
</organism>
<dbReference type="PIRSF" id="PIRSF002741">
    <property type="entry name" value="MppA"/>
    <property type="match status" value="1"/>
</dbReference>
<gene>
    <name evidence="3" type="ORF">RGQ30_24890</name>
</gene>
<evidence type="ECO:0000313" key="4">
    <source>
        <dbReference type="Proteomes" id="UP001329151"/>
    </source>
</evidence>
<protein>
    <submittedName>
        <fullName evidence="3">Extracellular solute-binding protein</fullName>
    </submittedName>
</protein>
<proteinExistence type="predicted"/>
<dbReference type="InterPro" id="IPR030678">
    <property type="entry name" value="Peptide/Ni-bd"/>
</dbReference>
<evidence type="ECO:0000313" key="3">
    <source>
        <dbReference type="EMBL" id="BET26988.1"/>
    </source>
</evidence>
<dbReference type="EMBL" id="AP028947">
    <property type="protein sequence ID" value="BET26988.1"/>
    <property type="molecule type" value="Genomic_DNA"/>
</dbReference>
<dbReference type="GO" id="GO:1904680">
    <property type="term" value="F:peptide transmembrane transporter activity"/>
    <property type="evidence" value="ECO:0007669"/>
    <property type="project" value="TreeGrafter"/>
</dbReference>
<sequence>MFGNPKYPPGFQHFDYVNTNAPQGGTLALSVMVSNSSFDKFNPYSLKGRPAPGVTDLVFETLTVLSLDEPNTQYGLLAKSIELATDNRSVRFVLHPQIRFSDGQKLTALDVLNAFKVLTSKKASPRFRTYFAEISTVKVIDELTVEFQFTRPGRDLAFVAGSLPVFSPKWGSLKGIPSFEQLSFEPPIGTGPYVLDRYRQGDHVTYRKNPDYWAKDVPVRKGMFNFDKVVYKLYKDRDTQVAGIRAREYNFFAETQMRYWCCQYIGKHFDSGEIAKEVVPHANPPSMNGWVMNLRREKFQDVRVRKALVYLLDFEWINDKIFDSEFKRVTSYFTGTPLAAEGLPDKAELALLEPWRQLLEPAVFGPVFELPKTKGPETYRDNLREATRLLREAGWTYKNGKLLNQKGEPFVIEIAGTRNQSPFMDPIYRNLTKAGIVVEKSLSDAATQRKRMSEFDYDISSVALRDARNPGPELWRNFNGADANRKGSENLTGVNSPAIDDLLQKLLNAESFTEQQVAAKALDRVLIHGHYFWPWRYLTNHYLIHNRNLTRPAQLPTHYGANEWVISTWWWQENDSQTTRLNTAAR</sequence>
<dbReference type="KEGG" id="lto:RGQ30_24890"/>
<dbReference type="PANTHER" id="PTHR30290:SF64">
    <property type="entry name" value="ABC TRANSPORTER PERIPLASMIC BINDING PROTEIN"/>
    <property type="match status" value="1"/>
</dbReference>
<dbReference type="Proteomes" id="UP001329151">
    <property type="component" value="Chromosome"/>
</dbReference>